<protein>
    <submittedName>
        <fullName evidence="2">Uncharacterized protein</fullName>
    </submittedName>
</protein>
<evidence type="ECO:0000256" key="1">
    <source>
        <dbReference type="SAM" id="MobiDB-lite"/>
    </source>
</evidence>
<proteinExistence type="predicted"/>
<reference evidence="2" key="1">
    <citation type="submission" date="2023-03" db="EMBL/GenBank/DDBJ databases">
        <title>Massive genome expansion in bonnet fungi (Mycena s.s.) driven by repeated elements and novel gene families across ecological guilds.</title>
        <authorList>
            <consortium name="Lawrence Berkeley National Laboratory"/>
            <person name="Harder C.B."/>
            <person name="Miyauchi S."/>
            <person name="Viragh M."/>
            <person name="Kuo A."/>
            <person name="Thoen E."/>
            <person name="Andreopoulos B."/>
            <person name="Lu D."/>
            <person name="Skrede I."/>
            <person name="Drula E."/>
            <person name="Henrissat B."/>
            <person name="Morin E."/>
            <person name="Kohler A."/>
            <person name="Barry K."/>
            <person name="LaButti K."/>
            <person name="Morin E."/>
            <person name="Salamov A."/>
            <person name="Lipzen A."/>
            <person name="Mereny Z."/>
            <person name="Hegedus B."/>
            <person name="Baldrian P."/>
            <person name="Stursova M."/>
            <person name="Weitz H."/>
            <person name="Taylor A."/>
            <person name="Grigoriev I.V."/>
            <person name="Nagy L.G."/>
            <person name="Martin F."/>
            <person name="Kauserud H."/>
        </authorList>
    </citation>
    <scope>NUCLEOTIDE SEQUENCE</scope>
    <source>
        <strain evidence="2">CBHHK188m</strain>
    </source>
</reference>
<feature type="region of interest" description="Disordered" evidence="1">
    <location>
        <begin position="89"/>
        <end position="108"/>
    </location>
</feature>
<evidence type="ECO:0000313" key="3">
    <source>
        <dbReference type="Proteomes" id="UP001215280"/>
    </source>
</evidence>
<dbReference type="Gene3D" id="3.20.20.70">
    <property type="entry name" value="Aldolase class I"/>
    <property type="match status" value="1"/>
</dbReference>
<sequence>GERRFFSDWTAAKTDVLLSILGRAKASGFTVLVVTLGAMLLSCRPHDLANSYIPFAHGVGVQVGRTTPSLEATRPRAAPQDAHGVPVRLVRAGPPRGRGRRGGARRRVPRHRVVEGVQPGLVPHASCAFCVRTGRGIQSAQDAETALQGIMRSEKVKAAQAAGVLTVPFDSGVRTGPTSSRRAGRRALFTLLLICRAVGRPWLYGGIVSRQAGIEQVWRAILADLDGMLGLSGFVSLAEIQGMCDEHTVHVQFCMYYKKERVRG</sequence>
<dbReference type="EMBL" id="JARJLG010000150">
    <property type="protein sequence ID" value="KAJ7736192.1"/>
    <property type="molecule type" value="Genomic_DNA"/>
</dbReference>
<dbReference type="InterPro" id="IPR013785">
    <property type="entry name" value="Aldolase_TIM"/>
</dbReference>
<comment type="caution">
    <text evidence="2">The sequence shown here is derived from an EMBL/GenBank/DDBJ whole genome shotgun (WGS) entry which is preliminary data.</text>
</comment>
<organism evidence="2 3">
    <name type="scientific">Mycena maculata</name>
    <dbReference type="NCBI Taxonomy" id="230809"/>
    <lineage>
        <taxon>Eukaryota</taxon>
        <taxon>Fungi</taxon>
        <taxon>Dikarya</taxon>
        <taxon>Basidiomycota</taxon>
        <taxon>Agaricomycotina</taxon>
        <taxon>Agaricomycetes</taxon>
        <taxon>Agaricomycetidae</taxon>
        <taxon>Agaricales</taxon>
        <taxon>Marasmiineae</taxon>
        <taxon>Mycenaceae</taxon>
        <taxon>Mycena</taxon>
    </lineage>
</organism>
<feature type="non-terminal residue" evidence="2">
    <location>
        <position position="1"/>
    </location>
</feature>
<name>A0AAD7I6H0_9AGAR</name>
<keyword evidence="3" id="KW-1185">Reference proteome</keyword>
<accession>A0AAD7I6H0</accession>
<dbReference type="Proteomes" id="UP001215280">
    <property type="component" value="Unassembled WGS sequence"/>
</dbReference>
<evidence type="ECO:0000313" key="2">
    <source>
        <dbReference type="EMBL" id="KAJ7736192.1"/>
    </source>
</evidence>
<dbReference type="AlphaFoldDB" id="A0AAD7I6H0"/>
<feature type="compositionally biased region" description="Basic residues" evidence="1">
    <location>
        <begin position="97"/>
        <end position="108"/>
    </location>
</feature>
<dbReference type="SUPFAM" id="SSF51395">
    <property type="entry name" value="FMN-linked oxidoreductases"/>
    <property type="match status" value="1"/>
</dbReference>
<gene>
    <name evidence="2" type="ORF">DFH07DRAFT_753552</name>
</gene>